<organism evidence="2 3">
    <name type="scientific">Citrus sinensis</name>
    <name type="common">Sweet orange</name>
    <name type="synonym">Citrus aurantium var. sinensis</name>
    <dbReference type="NCBI Taxonomy" id="2711"/>
    <lineage>
        <taxon>Eukaryota</taxon>
        <taxon>Viridiplantae</taxon>
        <taxon>Streptophyta</taxon>
        <taxon>Embryophyta</taxon>
        <taxon>Tracheophyta</taxon>
        <taxon>Spermatophyta</taxon>
        <taxon>Magnoliopsida</taxon>
        <taxon>eudicotyledons</taxon>
        <taxon>Gunneridae</taxon>
        <taxon>Pentapetalae</taxon>
        <taxon>rosids</taxon>
        <taxon>malvids</taxon>
        <taxon>Sapindales</taxon>
        <taxon>Rutaceae</taxon>
        <taxon>Aurantioideae</taxon>
        <taxon>Citrus</taxon>
    </lineage>
</organism>
<dbReference type="InterPro" id="IPR024875">
    <property type="entry name" value="Protein_Lines"/>
</dbReference>
<keyword evidence="1" id="KW-1133">Transmembrane helix</keyword>
<dbReference type="Proteomes" id="UP000027120">
    <property type="component" value="Unassembled WGS sequence"/>
</dbReference>
<accession>A0A067GL16</accession>
<dbReference type="EMBL" id="KK784878">
    <property type="protein sequence ID" value="KDO79360.1"/>
    <property type="molecule type" value="Genomic_DNA"/>
</dbReference>
<dbReference type="PANTHER" id="PTHR16057">
    <property type="entry name" value="WINS1, 2 PROTEIN"/>
    <property type="match status" value="1"/>
</dbReference>
<keyword evidence="3" id="KW-1185">Reference proteome</keyword>
<dbReference type="PANTHER" id="PTHR16057:SF1">
    <property type="entry name" value="PROTEIN LINES HOMOLOG 1"/>
    <property type="match status" value="1"/>
</dbReference>
<keyword evidence="1" id="KW-0812">Transmembrane</keyword>
<evidence type="ECO:0000313" key="2">
    <source>
        <dbReference type="EMBL" id="KDO79360.1"/>
    </source>
</evidence>
<evidence type="ECO:0000313" key="3">
    <source>
        <dbReference type="Proteomes" id="UP000027120"/>
    </source>
</evidence>
<sequence length="340" mass="38200">MSGGSTYSRLHRLISDSVRPCTAAEVVSLTKEKEKELLASLSQVLRQIQLWTRQLESDSDDDELSAQSEDHRYLSNIVAELVFLLTLKNRYVQHLAVKILVAISGFLATSGSNWGFFIRFLCLCMELVATNALSFSSASSTAGLENSHCNSSSLLVVKPRLKNAGWSTLAEIVRVLRSILKCLNQDFEYDDNLAEVYLDSVYYSLSNMPWDSLDVIYNSQNSFSVDALDDASGVVFLGNLIQFFCSMVEQCGSVDDAGRSQDEHPFFGLVTNLVPKLFYWCLSMQGQHVITCIRQYFRHKLLVSIYFSCLLGELRKQSPGIHCSLIILSQLSTIIITYCW</sequence>
<protein>
    <submittedName>
        <fullName evidence="2">Uncharacterized protein</fullName>
    </submittedName>
</protein>
<gene>
    <name evidence="2" type="ORF">CISIN_1g0060001mg</name>
</gene>
<dbReference type="AlphaFoldDB" id="A0A067GL16"/>
<evidence type="ECO:0000256" key="1">
    <source>
        <dbReference type="SAM" id="Phobius"/>
    </source>
</evidence>
<keyword evidence="1" id="KW-0472">Membrane</keyword>
<reference evidence="2 3" key="1">
    <citation type="submission" date="2014-04" db="EMBL/GenBank/DDBJ databases">
        <authorList>
            <consortium name="International Citrus Genome Consortium"/>
            <person name="Gmitter F."/>
            <person name="Chen C."/>
            <person name="Farmerie W."/>
            <person name="Harkins T."/>
            <person name="Desany B."/>
            <person name="Mohiuddin M."/>
            <person name="Kodira C."/>
            <person name="Borodovsky M."/>
            <person name="Lomsadze A."/>
            <person name="Burns P."/>
            <person name="Jenkins J."/>
            <person name="Prochnik S."/>
            <person name="Shu S."/>
            <person name="Chapman J."/>
            <person name="Pitluck S."/>
            <person name="Schmutz J."/>
            <person name="Rokhsar D."/>
        </authorList>
    </citation>
    <scope>NUCLEOTIDE SEQUENCE</scope>
</reference>
<name>A0A067GL16_CITSI</name>
<proteinExistence type="predicted"/>
<feature type="transmembrane region" description="Helical" evidence="1">
    <location>
        <begin position="95"/>
        <end position="117"/>
    </location>
</feature>
<dbReference type="STRING" id="2711.A0A067GL16"/>